<evidence type="ECO:0000256" key="1">
    <source>
        <dbReference type="SAM" id="Phobius"/>
    </source>
</evidence>
<comment type="caution">
    <text evidence="2">The sequence shown here is derived from an EMBL/GenBank/DDBJ whole genome shotgun (WGS) entry which is preliminary data.</text>
</comment>
<dbReference type="AlphaFoldDB" id="A0A9D1N7W0"/>
<dbReference type="Pfam" id="PF06695">
    <property type="entry name" value="Sm_multidrug_ex"/>
    <property type="match status" value="1"/>
</dbReference>
<accession>A0A9D1N7W0</accession>
<feature type="transmembrane region" description="Helical" evidence="1">
    <location>
        <begin position="73"/>
        <end position="94"/>
    </location>
</feature>
<keyword evidence="1" id="KW-0812">Transmembrane</keyword>
<evidence type="ECO:0000313" key="2">
    <source>
        <dbReference type="EMBL" id="HIU96782.1"/>
    </source>
</evidence>
<reference evidence="2" key="1">
    <citation type="submission" date="2020-10" db="EMBL/GenBank/DDBJ databases">
        <authorList>
            <person name="Gilroy R."/>
        </authorList>
    </citation>
    <scope>NUCLEOTIDE SEQUENCE</scope>
    <source>
        <strain evidence="2">ChiSjej4B22-8349</strain>
    </source>
</reference>
<gene>
    <name evidence="2" type="ORF">IAD25_08800</name>
</gene>
<protein>
    <submittedName>
        <fullName evidence="2">Small multi-drug export protein</fullName>
    </submittedName>
</protein>
<keyword evidence="1" id="KW-1133">Transmembrane helix</keyword>
<keyword evidence="1" id="KW-0472">Membrane</keyword>
<organism evidence="2 3">
    <name type="scientific">Candidatus Allocopromorpha excrementipullorum</name>
    <dbReference type="NCBI Taxonomy" id="2840743"/>
    <lineage>
        <taxon>Bacteria</taxon>
        <taxon>Bacillati</taxon>
        <taxon>Bacillota</taxon>
        <taxon>Clostridia</taxon>
        <taxon>Eubacteriales</taxon>
        <taxon>Eubacteriaceae</taxon>
        <taxon>Eubacteriaceae incertae sedis</taxon>
        <taxon>Candidatus Allocopromorpha</taxon>
    </lineage>
</organism>
<sequence length="131" mass="13575">MEIFDVFCYSIMPISSIGGGVELGSQLELSVWQSCGATLIGGLLPVPFLLLVLGALSRRLGIAEKVEKKVRDILSGIIVLVIAMIPFLPAAPWISSAAAATLGMSFPKALAIICLGSVISAGIAVGIQMYG</sequence>
<feature type="transmembrane region" description="Helical" evidence="1">
    <location>
        <begin position="31"/>
        <end position="53"/>
    </location>
</feature>
<dbReference type="EMBL" id="DVOB01000190">
    <property type="protein sequence ID" value="HIU96782.1"/>
    <property type="molecule type" value="Genomic_DNA"/>
</dbReference>
<name>A0A9D1N7W0_9FIRM</name>
<evidence type="ECO:0000313" key="3">
    <source>
        <dbReference type="Proteomes" id="UP000824130"/>
    </source>
</evidence>
<dbReference type="InterPro" id="IPR009577">
    <property type="entry name" value="Sm_multidrug_ex"/>
</dbReference>
<feature type="transmembrane region" description="Helical" evidence="1">
    <location>
        <begin position="106"/>
        <end position="127"/>
    </location>
</feature>
<proteinExistence type="predicted"/>
<dbReference type="Proteomes" id="UP000824130">
    <property type="component" value="Unassembled WGS sequence"/>
</dbReference>
<reference evidence="2" key="2">
    <citation type="journal article" date="2021" name="PeerJ">
        <title>Extensive microbial diversity within the chicken gut microbiome revealed by metagenomics and culture.</title>
        <authorList>
            <person name="Gilroy R."/>
            <person name="Ravi A."/>
            <person name="Getino M."/>
            <person name="Pursley I."/>
            <person name="Horton D.L."/>
            <person name="Alikhan N.F."/>
            <person name="Baker D."/>
            <person name="Gharbi K."/>
            <person name="Hall N."/>
            <person name="Watson M."/>
            <person name="Adriaenssens E.M."/>
            <person name="Foster-Nyarko E."/>
            <person name="Jarju S."/>
            <person name="Secka A."/>
            <person name="Antonio M."/>
            <person name="Oren A."/>
            <person name="Chaudhuri R.R."/>
            <person name="La Ragione R."/>
            <person name="Hildebrand F."/>
            <person name="Pallen M.J."/>
        </authorList>
    </citation>
    <scope>NUCLEOTIDE SEQUENCE</scope>
    <source>
        <strain evidence="2">ChiSjej4B22-8349</strain>
    </source>
</reference>